<protein>
    <submittedName>
        <fullName evidence="6">Uncharacterized protein</fullName>
    </submittedName>
</protein>
<dbReference type="Proteomes" id="UP001165082">
    <property type="component" value="Unassembled WGS sequence"/>
</dbReference>
<feature type="transmembrane region" description="Helical" evidence="5">
    <location>
        <begin position="28"/>
        <end position="50"/>
    </location>
</feature>
<comment type="subcellular location">
    <subcellularLocation>
        <location evidence="1">Membrane</location>
        <topology evidence="1">Multi-pass membrane protein</topology>
    </subcellularLocation>
</comment>
<dbReference type="PANTHER" id="PTHR23423">
    <property type="entry name" value="ORGANIC SOLUTE TRANSPORTER-RELATED"/>
    <property type="match status" value="1"/>
</dbReference>
<sequence length="162" mass="18258">TLIGSLISGWHVTSHLRNFHNPVVQRKVLAILWMAPIYSTTSWFSLVFPAAEAYLSIVKDCYEAYVVYVFLSFLVSVMGNGDRDIVVAKLSAHGTHLKMPFTWCGMCHRDARDGGSRHRANAILTQCQAFAMQFVLCKPVLAMCNFMVNHLGMWKPEPHEGK</sequence>
<dbReference type="Pfam" id="PF03619">
    <property type="entry name" value="Solute_trans_a"/>
    <property type="match status" value="1"/>
</dbReference>
<feature type="transmembrane region" description="Helical" evidence="5">
    <location>
        <begin position="62"/>
        <end position="81"/>
    </location>
</feature>
<reference evidence="6" key="1">
    <citation type="submission" date="2022-07" db="EMBL/GenBank/DDBJ databases">
        <title>Genome analysis of Parmales, a sister group of diatoms, reveals the evolutionary specialization of diatoms from phago-mixotrophs to photoautotrophs.</title>
        <authorList>
            <person name="Ban H."/>
            <person name="Sato S."/>
            <person name="Yoshikawa S."/>
            <person name="Kazumasa Y."/>
            <person name="Nakamura Y."/>
            <person name="Ichinomiya M."/>
            <person name="Saitoh K."/>
            <person name="Sato N."/>
            <person name="Blanc-Mathieu R."/>
            <person name="Endo H."/>
            <person name="Kuwata A."/>
            <person name="Ogata H."/>
        </authorList>
    </citation>
    <scope>NUCLEOTIDE SEQUENCE</scope>
</reference>
<proteinExistence type="predicted"/>
<comment type="caution">
    <text evidence="6">The sequence shown here is derived from an EMBL/GenBank/DDBJ whole genome shotgun (WGS) entry which is preliminary data.</text>
</comment>
<feature type="non-terminal residue" evidence="6">
    <location>
        <position position="162"/>
    </location>
</feature>
<keyword evidence="2 5" id="KW-0812">Transmembrane</keyword>
<dbReference type="OrthoDB" id="5348404at2759"/>
<dbReference type="GO" id="GO:0016020">
    <property type="term" value="C:membrane"/>
    <property type="evidence" value="ECO:0007669"/>
    <property type="project" value="UniProtKB-SubCell"/>
</dbReference>
<dbReference type="AlphaFoldDB" id="A0A9W7DZ50"/>
<dbReference type="SMART" id="SM01417">
    <property type="entry name" value="Solute_trans_a"/>
    <property type="match status" value="1"/>
</dbReference>
<evidence type="ECO:0000256" key="5">
    <source>
        <dbReference type="SAM" id="Phobius"/>
    </source>
</evidence>
<evidence type="ECO:0000313" key="7">
    <source>
        <dbReference type="Proteomes" id="UP001165082"/>
    </source>
</evidence>
<evidence type="ECO:0000256" key="1">
    <source>
        <dbReference type="ARBA" id="ARBA00004141"/>
    </source>
</evidence>
<dbReference type="EMBL" id="BRXZ01006145">
    <property type="protein sequence ID" value="GMH56038.1"/>
    <property type="molecule type" value="Genomic_DNA"/>
</dbReference>
<evidence type="ECO:0000256" key="2">
    <source>
        <dbReference type="ARBA" id="ARBA00022692"/>
    </source>
</evidence>
<gene>
    <name evidence="6" type="ORF">TrRE_jg1131</name>
</gene>
<accession>A0A9W7DZ50</accession>
<evidence type="ECO:0000256" key="4">
    <source>
        <dbReference type="ARBA" id="ARBA00023136"/>
    </source>
</evidence>
<name>A0A9W7DZ50_9STRA</name>
<evidence type="ECO:0000313" key="6">
    <source>
        <dbReference type="EMBL" id="GMH56038.1"/>
    </source>
</evidence>
<keyword evidence="3 5" id="KW-1133">Transmembrane helix</keyword>
<feature type="non-terminal residue" evidence="6">
    <location>
        <position position="1"/>
    </location>
</feature>
<keyword evidence="4 5" id="KW-0472">Membrane</keyword>
<keyword evidence="7" id="KW-1185">Reference proteome</keyword>
<organism evidence="6 7">
    <name type="scientific">Triparma retinervis</name>
    <dbReference type="NCBI Taxonomy" id="2557542"/>
    <lineage>
        <taxon>Eukaryota</taxon>
        <taxon>Sar</taxon>
        <taxon>Stramenopiles</taxon>
        <taxon>Ochrophyta</taxon>
        <taxon>Bolidophyceae</taxon>
        <taxon>Parmales</taxon>
        <taxon>Triparmaceae</taxon>
        <taxon>Triparma</taxon>
    </lineage>
</organism>
<dbReference type="InterPro" id="IPR005178">
    <property type="entry name" value="Ostalpha/TMEM184C"/>
</dbReference>
<evidence type="ECO:0000256" key="3">
    <source>
        <dbReference type="ARBA" id="ARBA00022989"/>
    </source>
</evidence>